<reference evidence="1 2" key="1">
    <citation type="submission" date="2021-08" db="EMBL/GenBank/DDBJ databases">
        <authorList>
            <person name="Peeters C."/>
        </authorList>
    </citation>
    <scope>NUCLEOTIDE SEQUENCE [LARGE SCALE GENOMIC DNA]</scope>
    <source>
        <strain evidence="1 2">LMG 21510</strain>
    </source>
</reference>
<dbReference type="EMBL" id="CAJZAH010000010">
    <property type="protein sequence ID" value="CAG9183947.1"/>
    <property type="molecule type" value="Genomic_DNA"/>
</dbReference>
<evidence type="ECO:0000313" key="1">
    <source>
        <dbReference type="EMBL" id="CAG9183947.1"/>
    </source>
</evidence>
<sequence length="83" mass="8868">MTRKFAPIDPLPPGRYIVTARESIAHGEVASWNTNGTAQAALCVSDGKWCTFFVNGAEVWGCNAHYAAAHFDTAPAEADDVTV</sequence>
<proteinExistence type="predicted"/>
<dbReference type="Proteomes" id="UP000721236">
    <property type="component" value="Unassembled WGS sequence"/>
</dbReference>
<comment type="caution">
    <text evidence="1">The sequence shown here is derived from an EMBL/GenBank/DDBJ whole genome shotgun (WGS) entry which is preliminary data.</text>
</comment>
<name>A0ABM8XUC0_9BURK</name>
<accession>A0ABM8XUC0</accession>
<organism evidence="1 2">
    <name type="scientific">Cupriavidus respiraculi</name>
    <dbReference type="NCBI Taxonomy" id="195930"/>
    <lineage>
        <taxon>Bacteria</taxon>
        <taxon>Pseudomonadati</taxon>
        <taxon>Pseudomonadota</taxon>
        <taxon>Betaproteobacteria</taxon>
        <taxon>Burkholderiales</taxon>
        <taxon>Burkholderiaceae</taxon>
        <taxon>Cupriavidus</taxon>
    </lineage>
</organism>
<keyword evidence="2" id="KW-1185">Reference proteome</keyword>
<protein>
    <submittedName>
        <fullName evidence="1">Uncharacterized protein</fullName>
    </submittedName>
</protein>
<dbReference type="RefSeq" id="WP_224044539.1">
    <property type="nucleotide sequence ID" value="NZ_CAJZAH010000010.1"/>
</dbReference>
<gene>
    <name evidence="1" type="ORF">LMG21510_04985</name>
</gene>
<evidence type="ECO:0000313" key="2">
    <source>
        <dbReference type="Proteomes" id="UP000721236"/>
    </source>
</evidence>